<sequence length="162" mass="17374">MEASLFITICLMTVIAAATAGLFARGRNPRTLVAGIGLVVLPLGMYLTGLTRLAYNGVLSLIDWAQRTVWNEAMSWGAGLLGLGIVLLVIAGFMRTKARPKQVRTRAQGRPTAVDQPAQPSLTRENRPEAATAQQPAKGKQAPAVDPEDAEIEALLRKRGIM</sequence>
<keyword evidence="4" id="KW-1185">Reference proteome</keyword>
<evidence type="ECO:0000313" key="3">
    <source>
        <dbReference type="EMBL" id="TRY19050.1"/>
    </source>
</evidence>
<protein>
    <recommendedName>
        <fullName evidence="5">Cellulose synthase</fullName>
    </recommendedName>
</protein>
<evidence type="ECO:0008006" key="5">
    <source>
        <dbReference type="Google" id="ProtNLM"/>
    </source>
</evidence>
<organism evidence="3 4">
    <name type="scientific">Tessaracoccus rhinocerotis</name>
    <dbReference type="NCBI Taxonomy" id="1689449"/>
    <lineage>
        <taxon>Bacteria</taxon>
        <taxon>Bacillati</taxon>
        <taxon>Actinomycetota</taxon>
        <taxon>Actinomycetes</taxon>
        <taxon>Propionibacteriales</taxon>
        <taxon>Propionibacteriaceae</taxon>
        <taxon>Tessaracoccus</taxon>
    </lineage>
</organism>
<comment type="caution">
    <text evidence="3">The sequence shown here is derived from an EMBL/GenBank/DDBJ whole genome shotgun (WGS) entry which is preliminary data.</text>
</comment>
<evidence type="ECO:0000256" key="2">
    <source>
        <dbReference type="SAM" id="Phobius"/>
    </source>
</evidence>
<dbReference type="OrthoDB" id="3730798at2"/>
<feature type="compositionally biased region" description="Low complexity" evidence="1">
    <location>
        <begin position="130"/>
        <end position="144"/>
    </location>
</feature>
<feature type="region of interest" description="Disordered" evidence="1">
    <location>
        <begin position="101"/>
        <end position="149"/>
    </location>
</feature>
<keyword evidence="2" id="KW-0472">Membrane</keyword>
<feature type="transmembrane region" description="Helical" evidence="2">
    <location>
        <begin position="75"/>
        <end position="94"/>
    </location>
</feature>
<dbReference type="AlphaFoldDB" id="A0A553K2W5"/>
<accession>A0A553K2W5</accession>
<evidence type="ECO:0000256" key="1">
    <source>
        <dbReference type="SAM" id="MobiDB-lite"/>
    </source>
</evidence>
<dbReference type="RefSeq" id="WP_143937942.1">
    <property type="nucleotide sequence ID" value="NZ_VKKG01000002.1"/>
</dbReference>
<keyword evidence="2" id="KW-1133">Transmembrane helix</keyword>
<evidence type="ECO:0000313" key="4">
    <source>
        <dbReference type="Proteomes" id="UP000317638"/>
    </source>
</evidence>
<gene>
    <name evidence="3" type="ORF">FOJ82_08110</name>
</gene>
<keyword evidence="2" id="KW-0812">Transmembrane</keyword>
<reference evidence="3 4" key="1">
    <citation type="submission" date="2019-07" db="EMBL/GenBank/DDBJ databases">
        <authorList>
            <person name="Zhou L.-Y."/>
        </authorList>
    </citation>
    <scope>NUCLEOTIDE SEQUENCE [LARGE SCALE GENOMIC DNA]</scope>
    <source>
        <strain evidence="3 4">YIM 101269</strain>
    </source>
</reference>
<name>A0A553K2W5_9ACTN</name>
<proteinExistence type="predicted"/>
<dbReference type="EMBL" id="VKKG01000002">
    <property type="protein sequence ID" value="TRY19050.1"/>
    <property type="molecule type" value="Genomic_DNA"/>
</dbReference>
<feature type="transmembrane region" description="Helical" evidence="2">
    <location>
        <begin position="6"/>
        <end position="24"/>
    </location>
</feature>
<feature type="transmembrane region" description="Helical" evidence="2">
    <location>
        <begin position="31"/>
        <end position="55"/>
    </location>
</feature>
<dbReference type="Proteomes" id="UP000317638">
    <property type="component" value="Unassembled WGS sequence"/>
</dbReference>